<dbReference type="InterPro" id="IPR051164">
    <property type="entry name" value="NmrA-like_oxidored"/>
</dbReference>
<sequence>MSIILVFGATGAQGGSVVRRLLATPKYKVRALTRNTDSEAAKKLAAQGVEVVAGDINNEASLKPAFEGVDGAFVVTAYWPSIMSLGRDGAGKEEVEQYQNVARVAAASPTLKHLVLSTLPSADKVSGGKFKVPHFDYKQVAVDWIKANFPELWAKTTEFLPGFYTSNFAFFPMLRPTEIPNTYGGHILPIPSKLEALLPTAGDLEHNAGVVVEGIFNTGAAAFSKAAILVPDYVSVKDAVAKVAELSGKRIGLVDTPDDAYATIFGVYGEEIASQLRWSEEYPKWEAFYDPSYLITLEQLGVKNDIIGFEANLATFKDKL</sequence>
<dbReference type="Gene3D" id="3.40.50.720">
    <property type="entry name" value="NAD(P)-binding Rossmann-like Domain"/>
    <property type="match status" value="1"/>
</dbReference>
<evidence type="ECO:0000256" key="2">
    <source>
        <dbReference type="ARBA" id="ARBA00022857"/>
    </source>
</evidence>
<keyword evidence="2" id="KW-0521">NADP</keyword>
<dbReference type="Pfam" id="PF05368">
    <property type="entry name" value="NmrA"/>
    <property type="match status" value="1"/>
</dbReference>
<dbReference type="Proteomes" id="UP001285441">
    <property type="component" value="Unassembled WGS sequence"/>
</dbReference>
<dbReference type="PANTHER" id="PTHR42748:SF28">
    <property type="entry name" value="NMRA-LIKE DOMAIN-CONTAINING PROTEIN"/>
    <property type="match status" value="1"/>
</dbReference>
<organism evidence="4 5">
    <name type="scientific">Podospora didyma</name>
    <dbReference type="NCBI Taxonomy" id="330526"/>
    <lineage>
        <taxon>Eukaryota</taxon>
        <taxon>Fungi</taxon>
        <taxon>Dikarya</taxon>
        <taxon>Ascomycota</taxon>
        <taxon>Pezizomycotina</taxon>
        <taxon>Sordariomycetes</taxon>
        <taxon>Sordariomycetidae</taxon>
        <taxon>Sordariales</taxon>
        <taxon>Podosporaceae</taxon>
        <taxon>Podospora</taxon>
    </lineage>
</organism>
<name>A0AAE0U1N7_9PEZI</name>
<evidence type="ECO:0000259" key="3">
    <source>
        <dbReference type="Pfam" id="PF05368"/>
    </source>
</evidence>
<dbReference type="SUPFAM" id="SSF51735">
    <property type="entry name" value="NAD(P)-binding Rossmann-fold domains"/>
    <property type="match status" value="1"/>
</dbReference>
<dbReference type="InterPro" id="IPR008030">
    <property type="entry name" value="NmrA-like"/>
</dbReference>
<dbReference type="PANTHER" id="PTHR42748">
    <property type="entry name" value="NITROGEN METABOLITE REPRESSION PROTEIN NMRA FAMILY MEMBER"/>
    <property type="match status" value="1"/>
</dbReference>
<dbReference type="AlphaFoldDB" id="A0AAE0U1N7"/>
<comment type="caution">
    <text evidence="4">The sequence shown here is derived from an EMBL/GenBank/DDBJ whole genome shotgun (WGS) entry which is preliminary data.</text>
</comment>
<accession>A0AAE0U1N7</accession>
<protein>
    <recommendedName>
        <fullName evidence="3">NmrA-like domain-containing protein</fullName>
    </recommendedName>
</protein>
<comment type="similarity">
    <text evidence="1">Belongs to the NmrA-type oxidoreductase family.</text>
</comment>
<keyword evidence="5" id="KW-1185">Reference proteome</keyword>
<dbReference type="Gene3D" id="3.90.25.10">
    <property type="entry name" value="UDP-galactose 4-epimerase, domain 1"/>
    <property type="match status" value="1"/>
</dbReference>
<feature type="domain" description="NmrA-like" evidence="3">
    <location>
        <begin position="3"/>
        <end position="284"/>
    </location>
</feature>
<reference evidence="4" key="2">
    <citation type="submission" date="2023-06" db="EMBL/GenBank/DDBJ databases">
        <authorList>
            <consortium name="Lawrence Berkeley National Laboratory"/>
            <person name="Haridas S."/>
            <person name="Hensen N."/>
            <person name="Bonometti L."/>
            <person name="Westerberg I."/>
            <person name="Brannstrom I.O."/>
            <person name="Guillou S."/>
            <person name="Cros-Aarteil S."/>
            <person name="Calhoun S."/>
            <person name="Kuo A."/>
            <person name="Mondo S."/>
            <person name="Pangilinan J."/>
            <person name="Riley R."/>
            <person name="LaButti K."/>
            <person name="Andreopoulos B."/>
            <person name="Lipzen A."/>
            <person name="Chen C."/>
            <person name="Yanf M."/>
            <person name="Daum C."/>
            <person name="Ng V."/>
            <person name="Clum A."/>
            <person name="Steindorff A."/>
            <person name="Ohm R."/>
            <person name="Martin F."/>
            <person name="Silar P."/>
            <person name="Natvig D."/>
            <person name="Lalanne C."/>
            <person name="Gautier V."/>
            <person name="Ament-velasquez S.L."/>
            <person name="Kruys A."/>
            <person name="Hutchinson M.I."/>
            <person name="Powell A.J."/>
            <person name="Barry K."/>
            <person name="Miller A.N."/>
            <person name="Grigoriev I.V."/>
            <person name="Debuchy R."/>
            <person name="Gladieux P."/>
            <person name="Thoren M.H."/>
            <person name="Johannesson H."/>
        </authorList>
    </citation>
    <scope>NUCLEOTIDE SEQUENCE</scope>
    <source>
        <strain evidence="4">CBS 232.78</strain>
    </source>
</reference>
<dbReference type="EMBL" id="JAULSW010000003">
    <property type="protein sequence ID" value="KAK3387576.1"/>
    <property type="molecule type" value="Genomic_DNA"/>
</dbReference>
<dbReference type="InterPro" id="IPR036291">
    <property type="entry name" value="NAD(P)-bd_dom_sf"/>
</dbReference>
<proteinExistence type="inferred from homology"/>
<evidence type="ECO:0000313" key="5">
    <source>
        <dbReference type="Proteomes" id="UP001285441"/>
    </source>
</evidence>
<reference evidence="4" key="1">
    <citation type="journal article" date="2023" name="Mol. Phylogenet. Evol.">
        <title>Genome-scale phylogeny and comparative genomics of the fungal order Sordariales.</title>
        <authorList>
            <person name="Hensen N."/>
            <person name="Bonometti L."/>
            <person name="Westerberg I."/>
            <person name="Brannstrom I.O."/>
            <person name="Guillou S."/>
            <person name="Cros-Aarteil S."/>
            <person name="Calhoun S."/>
            <person name="Haridas S."/>
            <person name="Kuo A."/>
            <person name="Mondo S."/>
            <person name="Pangilinan J."/>
            <person name="Riley R."/>
            <person name="LaButti K."/>
            <person name="Andreopoulos B."/>
            <person name="Lipzen A."/>
            <person name="Chen C."/>
            <person name="Yan M."/>
            <person name="Daum C."/>
            <person name="Ng V."/>
            <person name="Clum A."/>
            <person name="Steindorff A."/>
            <person name="Ohm R.A."/>
            <person name="Martin F."/>
            <person name="Silar P."/>
            <person name="Natvig D.O."/>
            <person name="Lalanne C."/>
            <person name="Gautier V."/>
            <person name="Ament-Velasquez S.L."/>
            <person name="Kruys A."/>
            <person name="Hutchinson M.I."/>
            <person name="Powell A.J."/>
            <person name="Barry K."/>
            <person name="Miller A.N."/>
            <person name="Grigoriev I.V."/>
            <person name="Debuchy R."/>
            <person name="Gladieux P."/>
            <person name="Hiltunen Thoren M."/>
            <person name="Johannesson H."/>
        </authorList>
    </citation>
    <scope>NUCLEOTIDE SEQUENCE</scope>
    <source>
        <strain evidence="4">CBS 232.78</strain>
    </source>
</reference>
<evidence type="ECO:0000256" key="1">
    <source>
        <dbReference type="ARBA" id="ARBA00006328"/>
    </source>
</evidence>
<dbReference type="GO" id="GO:0005634">
    <property type="term" value="C:nucleus"/>
    <property type="evidence" value="ECO:0007669"/>
    <property type="project" value="TreeGrafter"/>
</dbReference>
<gene>
    <name evidence="4" type="ORF">B0H63DRAFT_160484</name>
</gene>
<evidence type="ECO:0000313" key="4">
    <source>
        <dbReference type="EMBL" id="KAK3387576.1"/>
    </source>
</evidence>